<protein>
    <submittedName>
        <fullName evidence="1">Uncharacterized protein</fullName>
    </submittedName>
</protein>
<proteinExistence type="predicted"/>
<comment type="caution">
    <text evidence="1">The sequence shown here is derived from an EMBL/GenBank/DDBJ whole genome shotgun (WGS) entry which is preliminary data.</text>
</comment>
<dbReference type="RefSeq" id="WP_068031049.1">
    <property type="nucleotide sequence ID" value="NZ_QQAZ01000023.1"/>
</dbReference>
<organism evidence="1 2">
    <name type="scientific">Nocardia mexicana</name>
    <dbReference type="NCBI Taxonomy" id="279262"/>
    <lineage>
        <taxon>Bacteria</taxon>
        <taxon>Bacillati</taxon>
        <taxon>Actinomycetota</taxon>
        <taxon>Actinomycetes</taxon>
        <taxon>Mycobacteriales</taxon>
        <taxon>Nocardiaceae</taxon>
        <taxon>Nocardia</taxon>
    </lineage>
</organism>
<name>A0A370GHV7_9NOCA</name>
<evidence type="ECO:0000313" key="1">
    <source>
        <dbReference type="EMBL" id="RDI42940.1"/>
    </source>
</evidence>
<sequence length="169" mass="18226">MQGAEDWMPDDVAAMMRRVRADAESLLSGEAPSPMETDLAVLVRSLAHDFAAKTRLAGGWLMLHDSAVSRGRSASTSNGTVLDAAVLDVADLLTAVRVALGDTIDEAQIRVMLLWSNADGTYQFHYCTVSMHDEHAADLMHPGDSKTAWVARAAHHGVDIHTIEGSLFD</sequence>
<dbReference type="EMBL" id="QQAZ01000023">
    <property type="protein sequence ID" value="RDI42940.1"/>
    <property type="molecule type" value="Genomic_DNA"/>
</dbReference>
<keyword evidence="2" id="KW-1185">Reference proteome</keyword>
<evidence type="ECO:0000313" key="2">
    <source>
        <dbReference type="Proteomes" id="UP000255355"/>
    </source>
</evidence>
<reference evidence="1 2" key="1">
    <citation type="submission" date="2018-07" db="EMBL/GenBank/DDBJ databases">
        <title>Genomic Encyclopedia of Type Strains, Phase IV (KMG-IV): sequencing the most valuable type-strain genomes for metagenomic binning, comparative biology and taxonomic classification.</title>
        <authorList>
            <person name="Goeker M."/>
        </authorList>
    </citation>
    <scope>NUCLEOTIDE SEQUENCE [LARGE SCALE GENOMIC DNA]</scope>
    <source>
        <strain evidence="1 2">DSM 44952</strain>
    </source>
</reference>
<gene>
    <name evidence="1" type="ORF">DFR68_12374</name>
</gene>
<dbReference type="Proteomes" id="UP000255355">
    <property type="component" value="Unassembled WGS sequence"/>
</dbReference>
<dbReference type="AlphaFoldDB" id="A0A370GHV7"/>
<accession>A0A370GHV7</accession>